<feature type="chain" id="PRO_5031528869" description="Ricin B lectin domain-containing protein" evidence="1">
    <location>
        <begin position="36"/>
        <end position="183"/>
    </location>
</feature>
<gene>
    <name evidence="3" type="ORF">FHX71_000406</name>
</gene>
<dbReference type="InterPro" id="IPR035992">
    <property type="entry name" value="Ricin_B-like_lectins"/>
</dbReference>
<organism evidence="3 4">
    <name type="scientific">Promicromonospora sukumoe</name>
    <dbReference type="NCBI Taxonomy" id="88382"/>
    <lineage>
        <taxon>Bacteria</taxon>
        <taxon>Bacillati</taxon>
        <taxon>Actinomycetota</taxon>
        <taxon>Actinomycetes</taxon>
        <taxon>Micrococcales</taxon>
        <taxon>Promicromonosporaceae</taxon>
        <taxon>Promicromonospora</taxon>
    </lineage>
</organism>
<dbReference type="AlphaFoldDB" id="A0A7W3J5B6"/>
<dbReference type="RefSeq" id="WP_182614185.1">
    <property type="nucleotide sequence ID" value="NZ_BAAATF010000002.1"/>
</dbReference>
<evidence type="ECO:0000256" key="1">
    <source>
        <dbReference type="SAM" id="SignalP"/>
    </source>
</evidence>
<accession>A0A7W3J5B6</accession>
<reference evidence="3 4" key="1">
    <citation type="submission" date="2020-07" db="EMBL/GenBank/DDBJ databases">
        <title>Sequencing the genomes of 1000 actinobacteria strains.</title>
        <authorList>
            <person name="Klenk H.-P."/>
        </authorList>
    </citation>
    <scope>NUCLEOTIDE SEQUENCE [LARGE SCALE GENOMIC DNA]</scope>
    <source>
        <strain evidence="3 4">DSM 44121</strain>
    </source>
</reference>
<dbReference type="CDD" id="cd23415">
    <property type="entry name" value="beta-trefoil_Ricin_AH"/>
    <property type="match status" value="1"/>
</dbReference>
<feature type="domain" description="Ricin B lectin" evidence="2">
    <location>
        <begin position="93"/>
        <end position="165"/>
    </location>
</feature>
<name>A0A7W3J5B6_9MICO</name>
<comment type="caution">
    <text evidence="3">The sequence shown here is derived from an EMBL/GenBank/DDBJ whole genome shotgun (WGS) entry which is preliminary data.</text>
</comment>
<dbReference type="SUPFAM" id="SSF50370">
    <property type="entry name" value="Ricin B-like lectins"/>
    <property type="match status" value="1"/>
</dbReference>
<feature type="signal peptide" evidence="1">
    <location>
        <begin position="1"/>
        <end position="35"/>
    </location>
</feature>
<dbReference type="EMBL" id="JACGWV010000001">
    <property type="protein sequence ID" value="MBA8806464.1"/>
    <property type="molecule type" value="Genomic_DNA"/>
</dbReference>
<dbReference type="InterPro" id="IPR000772">
    <property type="entry name" value="Ricin_B_lectin"/>
</dbReference>
<keyword evidence="1" id="KW-0732">Signal</keyword>
<evidence type="ECO:0000313" key="3">
    <source>
        <dbReference type="EMBL" id="MBA8806464.1"/>
    </source>
</evidence>
<evidence type="ECO:0000259" key="2">
    <source>
        <dbReference type="Pfam" id="PF14200"/>
    </source>
</evidence>
<dbReference type="Proteomes" id="UP000540568">
    <property type="component" value="Unassembled WGS sequence"/>
</dbReference>
<protein>
    <recommendedName>
        <fullName evidence="2">Ricin B lectin domain-containing protein</fullName>
    </recommendedName>
</protein>
<dbReference type="Pfam" id="PF14200">
    <property type="entry name" value="RicinB_lectin_2"/>
    <property type="match status" value="1"/>
</dbReference>
<dbReference type="PROSITE" id="PS50231">
    <property type="entry name" value="RICIN_B_LECTIN"/>
    <property type="match status" value="1"/>
</dbReference>
<keyword evidence="4" id="KW-1185">Reference proteome</keyword>
<dbReference type="Gene3D" id="2.80.10.50">
    <property type="match status" value="2"/>
</dbReference>
<sequence>MTAQRLTPRRRGVAALSGLLMVLLCALGGAQTAQAGTRVTDAGAGTTAEARQAAAAPLRVADEVLRYRNQATNRCMDDSSAGFRTWTCFQNSNQTWTAHPWNDGTWRFQNHATGRCIQATGSTTLRTWTCDSSEQQSWIITYWADGTRRLKNEYYGTCIDDSSGSGFRLNSCNSSTFQSWWRQ</sequence>
<proteinExistence type="predicted"/>
<evidence type="ECO:0000313" key="4">
    <source>
        <dbReference type="Proteomes" id="UP000540568"/>
    </source>
</evidence>